<dbReference type="InterPro" id="IPR014710">
    <property type="entry name" value="RmlC-like_jellyroll"/>
</dbReference>
<dbReference type="InterPro" id="IPR018488">
    <property type="entry name" value="cNMP-bd_CS"/>
</dbReference>
<dbReference type="OrthoDB" id="41390at2"/>
<dbReference type="Pfam" id="PF00027">
    <property type="entry name" value="cNMP_binding"/>
    <property type="match status" value="1"/>
</dbReference>
<dbReference type="Gene3D" id="2.60.120.10">
    <property type="entry name" value="Jelly Rolls"/>
    <property type="match status" value="1"/>
</dbReference>
<proteinExistence type="predicted"/>
<comment type="caution">
    <text evidence="5">The sequence shown here is derived from an EMBL/GenBank/DDBJ whole genome shotgun (WGS) entry which is preliminary data.</text>
</comment>
<dbReference type="InterPro" id="IPR012318">
    <property type="entry name" value="HTH_CRP"/>
</dbReference>
<dbReference type="InterPro" id="IPR036388">
    <property type="entry name" value="WH-like_DNA-bd_sf"/>
</dbReference>
<keyword evidence="1" id="KW-0805">Transcription regulation</keyword>
<evidence type="ECO:0000313" key="6">
    <source>
        <dbReference type="Proteomes" id="UP000431901"/>
    </source>
</evidence>
<keyword evidence="3" id="KW-0804">Transcription</keyword>
<dbReference type="SMART" id="SM00100">
    <property type="entry name" value="cNMP"/>
    <property type="match status" value="1"/>
</dbReference>
<dbReference type="InterPro" id="IPR050397">
    <property type="entry name" value="Env_Response_Regulators"/>
</dbReference>
<dbReference type="RefSeq" id="WP_161103564.1">
    <property type="nucleotide sequence ID" value="NZ_WUTW01000002.1"/>
</dbReference>
<dbReference type="Gene3D" id="1.10.10.10">
    <property type="entry name" value="Winged helix-like DNA-binding domain superfamily/Winged helix DNA-binding domain"/>
    <property type="match status" value="1"/>
</dbReference>
<dbReference type="Pfam" id="PF13545">
    <property type="entry name" value="HTH_Crp_2"/>
    <property type="match status" value="1"/>
</dbReference>
<dbReference type="SUPFAM" id="SSF46785">
    <property type="entry name" value="Winged helix' DNA-binding domain"/>
    <property type="match status" value="1"/>
</dbReference>
<evidence type="ECO:0000256" key="1">
    <source>
        <dbReference type="ARBA" id="ARBA00023015"/>
    </source>
</evidence>
<gene>
    <name evidence="5" type="ORF">GQ466_15705</name>
</gene>
<dbReference type="InterPro" id="IPR036390">
    <property type="entry name" value="WH_DNA-bd_sf"/>
</dbReference>
<evidence type="ECO:0000256" key="3">
    <source>
        <dbReference type="ARBA" id="ARBA00023163"/>
    </source>
</evidence>
<organism evidence="5 6">
    <name type="scientific">Actinomadura rayongensis</name>
    <dbReference type="NCBI Taxonomy" id="1429076"/>
    <lineage>
        <taxon>Bacteria</taxon>
        <taxon>Bacillati</taxon>
        <taxon>Actinomycetota</taxon>
        <taxon>Actinomycetes</taxon>
        <taxon>Streptosporangiales</taxon>
        <taxon>Thermomonosporaceae</taxon>
        <taxon>Actinomadura</taxon>
    </lineage>
</organism>
<dbReference type="SUPFAM" id="SSF51206">
    <property type="entry name" value="cAMP-binding domain-like"/>
    <property type="match status" value="1"/>
</dbReference>
<dbReference type="InterPro" id="IPR018490">
    <property type="entry name" value="cNMP-bd_dom_sf"/>
</dbReference>
<keyword evidence="6" id="KW-1185">Reference proteome</keyword>
<dbReference type="InterPro" id="IPR000595">
    <property type="entry name" value="cNMP-bd_dom"/>
</dbReference>
<reference evidence="5 6" key="1">
    <citation type="submission" date="2019-12" db="EMBL/GenBank/DDBJ databases">
        <title>Nocardia macrotermitis sp. nov. and Nocardia aurantia sp. nov., isolated from the gut of the fungus growing-termite Macrotermes natalensis.</title>
        <authorList>
            <person name="Christine B."/>
            <person name="Rene B."/>
        </authorList>
    </citation>
    <scope>NUCLEOTIDE SEQUENCE [LARGE SCALE GENOMIC DNA]</scope>
    <source>
        <strain evidence="5 6">DSM 102126</strain>
    </source>
</reference>
<evidence type="ECO:0000313" key="5">
    <source>
        <dbReference type="EMBL" id="MXQ65475.1"/>
    </source>
</evidence>
<dbReference type="CDD" id="cd00038">
    <property type="entry name" value="CAP_ED"/>
    <property type="match status" value="1"/>
</dbReference>
<dbReference type="Proteomes" id="UP000431901">
    <property type="component" value="Unassembled WGS sequence"/>
</dbReference>
<dbReference type="GO" id="GO:0003677">
    <property type="term" value="F:DNA binding"/>
    <property type="evidence" value="ECO:0007669"/>
    <property type="project" value="UniProtKB-KW"/>
</dbReference>
<dbReference type="EMBL" id="WUTW01000002">
    <property type="protein sequence ID" value="MXQ65475.1"/>
    <property type="molecule type" value="Genomic_DNA"/>
</dbReference>
<accession>A0A6I4WB16</accession>
<sequence>MAFDASTWRRLAPDGGERRFAAGDVLMSQGGPADVVHFLVSGRVKVTRHTADGDVILLAVRGAGSIIGELSVLDGGERSATVTALDACLTRTLDAERFLARVRKEDLRDELLKTAIALVRENEAWNAELVGLPAGPRVVRTLLRLATLGPDGALEVVLDQTELGQAARLVRTGVAAELARLRRAGLIATGRRRIVLTDPVRLRALAGSGHGNV</sequence>
<keyword evidence="2" id="KW-0238">DNA-binding</keyword>
<dbReference type="AlphaFoldDB" id="A0A6I4WB16"/>
<dbReference type="PROSITE" id="PS00889">
    <property type="entry name" value="CNMP_BINDING_2"/>
    <property type="match status" value="1"/>
</dbReference>
<protein>
    <submittedName>
        <fullName evidence="5">Cyclic nucleotide-binding domain-containing protein</fullName>
    </submittedName>
</protein>
<dbReference type="PROSITE" id="PS50042">
    <property type="entry name" value="CNMP_BINDING_3"/>
    <property type="match status" value="1"/>
</dbReference>
<dbReference type="PANTHER" id="PTHR24567">
    <property type="entry name" value="CRP FAMILY TRANSCRIPTIONAL REGULATORY PROTEIN"/>
    <property type="match status" value="1"/>
</dbReference>
<dbReference type="GO" id="GO:0005829">
    <property type="term" value="C:cytosol"/>
    <property type="evidence" value="ECO:0007669"/>
    <property type="project" value="TreeGrafter"/>
</dbReference>
<dbReference type="PANTHER" id="PTHR24567:SF74">
    <property type="entry name" value="HTH-TYPE TRANSCRIPTIONAL REGULATOR ARCR"/>
    <property type="match status" value="1"/>
</dbReference>
<evidence type="ECO:0000259" key="4">
    <source>
        <dbReference type="PROSITE" id="PS50042"/>
    </source>
</evidence>
<dbReference type="GO" id="GO:0003700">
    <property type="term" value="F:DNA-binding transcription factor activity"/>
    <property type="evidence" value="ECO:0007669"/>
    <property type="project" value="TreeGrafter"/>
</dbReference>
<evidence type="ECO:0000256" key="2">
    <source>
        <dbReference type="ARBA" id="ARBA00023125"/>
    </source>
</evidence>
<feature type="domain" description="Cyclic nucleotide-binding" evidence="4">
    <location>
        <begin position="1"/>
        <end position="98"/>
    </location>
</feature>
<name>A0A6I4WB16_9ACTN</name>